<keyword evidence="1" id="KW-0812">Transmembrane</keyword>
<organism evidence="2 3">
    <name type="scientific">Aphis craccivora</name>
    <name type="common">Cowpea aphid</name>
    <dbReference type="NCBI Taxonomy" id="307492"/>
    <lineage>
        <taxon>Eukaryota</taxon>
        <taxon>Metazoa</taxon>
        <taxon>Ecdysozoa</taxon>
        <taxon>Arthropoda</taxon>
        <taxon>Hexapoda</taxon>
        <taxon>Insecta</taxon>
        <taxon>Pterygota</taxon>
        <taxon>Neoptera</taxon>
        <taxon>Paraneoptera</taxon>
        <taxon>Hemiptera</taxon>
        <taxon>Sternorrhyncha</taxon>
        <taxon>Aphidomorpha</taxon>
        <taxon>Aphidoidea</taxon>
        <taxon>Aphididae</taxon>
        <taxon>Aphidini</taxon>
        <taxon>Aphis</taxon>
        <taxon>Aphis</taxon>
    </lineage>
</organism>
<gene>
    <name evidence="2" type="ORF">FWK35_00007272</name>
</gene>
<dbReference type="Proteomes" id="UP000478052">
    <property type="component" value="Unassembled WGS sequence"/>
</dbReference>
<keyword evidence="1" id="KW-0472">Membrane</keyword>
<proteinExistence type="predicted"/>
<dbReference type="AlphaFoldDB" id="A0A6G0ZC97"/>
<protein>
    <submittedName>
        <fullName evidence="2">Uncharacterized protein</fullName>
    </submittedName>
</protein>
<evidence type="ECO:0000256" key="1">
    <source>
        <dbReference type="SAM" id="Phobius"/>
    </source>
</evidence>
<comment type="caution">
    <text evidence="2">The sequence shown here is derived from an EMBL/GenBank/DDBJ whole genome shotgun (WGS) entry which is preliminary data.</text>
</comment>
<reference evidence="2 3" key="1">
    <citation type="submission" date="2019-08" db="EMBL/GenBank/DDBJ databases">
        <title>Whole genome of Aphis craccivora.</title>
        <authorList>
            <person name="Voronova N.V."/>
            <person name="Shulinski R.S."/>
            <person name="Bandarenka Y.V."/>
            <person name="Zhorov D.G."/>
            <person name="Warner D."/>
        </authorList>
    </citation>
    <scope>NUCLEOTIDE SEQUENCE [LARGE SCALE GENOMIC DNA]</scope>
    <source>
        <strain evidence="2">180601</strain>
        <tissue evidence="2">Whole Body</tissue>
    </source>
</reference>
<accession>A0A6G0ZC97</accession>
<keyword evidence="3" id="KW-1185">Reference proteome</keyword>
<dbReference type="EMBL" id="VUJU01000818">
    <property type="protein sequence ID" value="KAF0768187.1"/>
    <property type="molecule type" value="Genomic_DNA"/>
</dbReference>
<sequence length="61" mass="7080">MVELHLGSKKVFPQKYHAFDVVKRLENTHFLSHLGTGLELTMILIIDVVKMIVLYIHHVII</sequence>
<evidence type="ECO:0000313" key="2">
    <source>
        <dbReference type="EMBL" id="KAF0768187.1"/>
    </source>
</evidence>
<evidence type="ECO:0000313" key="3">
    <source>
        <dbReference type="Proteomes" id="UP000478052"/>
    </source>
</evidence>
<feature type="transmembrane region" description="Helical" evidence="1">
    <location>
        <begin position="40"/>
        <end position="60"/>
    </location>
</feature>
<name>A0A6G0ZC97_APHCR</name>
<keyword evidence="1" id="KW-1133">Transmembrane helix</keyword>